<dbReference type="STRING" id="1921010.MMIC_P1192"/>
<dbReference type="PROSITE" id="PS51257">
    <property type="entry name" value="PROKAR_LIPOPROTEIN"/>
    <property type="match status" value="1"/>
</dbReference>
<dbReference type="Proteomes" id="UP000231632">
    <property type="component" value="Unassembled WGS sequence"/>
</dbReference>
<evidence type="ECO:0000313" key="2">
    <source>
        <dbReference type="Proteomes" id="UP000231632"/>
    </source>
</evidence>
<proteinExistence type="predicted"/>
<keyword evidence="2" id="KW-1185">Reference proteome</keyword>
<name>A0A1L8CMT4_9PROT</name>
<dbReference type="AlphaFoldDB" id="A0A1L8CMT4"/>
<gene>
    <name evidence="1" type="ORF">MMIC_P1192</name>
</gene>
<accession>A0A1L8CMT4</accession>
<protein>
    <submittedName>
        <fullName evidence="1">Uncharacterized protein</fullName>
    </submittedName>
</protein>
<organism evidence="1 2">
    <name type="scientific">Mariprofundus micogutta</name>
    <dbReference type="NCBI Taxonomy" id="1921010"/>
    <lineage>
        <taxon>Bacteria</taxon>
        <taxon>Pseudomonadati</taxon>
        <taxon>Pseudomonadota</taxon>
        <taxon>Candidatius Mariprofundia</taxon>
        <taxon>Mariprofundales</taxon>
        <taxon>Mariprofundaceae</taxon>
        <taxon>Mariprofundus</taxon>
    </lineage>
</organism>
<comment type="caution">
    <text evidence="1">The sequence shown here is derived from an EMBL/GenBank/DDBJ whole genome shotgun (WGS) entry which is preliminary data.</text>
</comment>
<reference evidence="1 2" key="1">
    <citation type="journal article" date="2017" name="Arch. Microbiol.">
        <title>Mariprofundus micogutta sp. nov., a novel iron-oxidizing zetaproteobacterium isolated from a deep-sea hydrothermal field at the Bayonnaise knoll of the Izu-Ogasawara arc, and a description of Mariprofundales ord. nov. and Zetaproteobacteria classis nov.</title>
        <authorList>
            <person name="Makita H."/>
            <person name="Tanaka E."/>
            <person name="Mitsunobu S."/>
            <person name="Miyazaki M."/>
            <person name="Nunoura T."/>
            <person name="Uematsu K."/>
            <person name="Takaki Y."/>
            <person name="Nishi S."/>
            <person name="Shimamura S."/>
            <person name="Takai K."/>
        </authorList>
    </citation>
    <scope>NUCLEOTIDE SEQUENCE [LARGE SCALE GENOMIC DNA]</scope>
    <source>
        <strain evidence="1 2">ET2</strain>
    </source>
</reference>
<dbReference type="EMBL" id="BDFD01000008">
    <property type="protein sequence ID" value="GAV20228.1"/>
    <property type="molecule type" value="Genomic_DNA"/>
</dbReference>
<evidence type="ECO:0000313" key="1">
    <source>
        <dbReference type="EMBL" id="GAV20228.1"/>
    </source>
</evidence>
<sequence>MRIAAMKRIEAGLSFNWMHRMPWGLSMLALVACLWSAGSIHSHEAGLHSAESACISCDLEDISTHGAALSVSAAVTEPPFMLEPVAFQPSMFIVKTGSSLLVRAPPSIS</sequence>